<dbReference type="AlphaFoldDB" id="A0AA40ESP4"/>
<reference evidence="2" key="1">
    <citation type="submission" date="2023-06" db="EMBL/GenBank/DDBJ databases">
        <title>Genome-scale phylogeny and comparative genomics of the fungal order Sordariales.</title>
        <authorList>
            <consortium name="Lawrence Berkeley National Laboratory"/>
            <person name="Hensen N."/>
            <person name="Bonometti L."/>
            <person name="Westerberg I."/>
            <person name="Brannstrom I.O."/>
            <person name="Guillou S."/>
            <person name="Cros-Aarteil S."/>
            <person name="Calhoun S."/>
            <person name="Haridas S."/>
            <person name="Kuo A."/>
            <person name="Mondo S."/>
            <person name="Pangilinan J."/>
            <person name="Riley R."/>
            <person name="Labutti K."/>
            <person name="Andreopoulos B."/>
            <person name="Lipzen A."/>
            <person name="Chen C."/>
            <person name="Yanf M."/>
            <person name="Daum C."/>
            <person name="Ng V."/>
            <person name="Clum A."/>
            <person name="Steindorff A."/>
            <person name="Ohm R."/>
            <person name="Martin F."/>
            <person name="Silar P."/>
            <person name="Natvig D."/>
            <person name="Lalanne C."/>
            <person name="Gautier V."/>
            <person name="Ament-Velasquez S.L."/>
            <person name="Kruys A."/>
            <person name="Hutchinson M.I."/>
            <person name="Powell A.J."/>
            <person name="Barry K."/>
            <person name="Miller A.N."/>
            <person name="Grigoriev I.V."/>
            <person name="Debuchy R."/>
            <person name="Gladieux P."/>
            <person name="Thoren M.H."/>
            <person name="Johannesson H."/>
        </authorList>
    </citation>
    <scope>NUCLEOTIDE SEQUENCE</scope>
    <source>
        <strain evidence="2">CBS 540.89</strain>
    </source>
</reference>
<keyword evidence="1" id="KW-0472">Membrane</keyword>
<evidence type="ECO:0000313" key="2">
    <source>
        <dbReference type="EMBL" id="KAK0744798.1"/>
    </source>
</evidence>
<comment type="caution">
    <text evidence="2">The sequence shown here is derived from an EMBL/GenBank/DDBJ whole genome shotgun (WGS) entry which is preliminary data.</text>
</comment>
<keyword evidence="3" id="KW-1185">Reference proteome</keyword>
<accession>A0AA40ESP4</accession>
<organism evidence="2 3">
    <name type="scientific">Apiosordaria backusii</name>
    <dbReference type="NCBI Taxonomy" id="314023"/>
    <lineage>
        <taxon>Eukaryota</taxon>
        <taxon>Fungi</taxon>
        <taxon>Dikarya</taxon>
        <taxon>Ascomycota</taxon>
        <taxon>Pezizomycotina</taxon>
        <taxon>Sordariomycetes</taxon>
        <taxon>Sordariomycetidae</taxon>
        <taxon>Sordariales</taxon>
        <taxon>Lasiosphaeriaceae</taxon>
        <taxon>Apiosordaria</taxon>
    </lineage>
</organism>
<sequence>MFSRSYRLIVLFHPPSYSFWSNRSAVLRLVPLGFLLCLPNFLMCLARRVVTEVS</sequence>
<dbReference type="Proteomes" id="UP001172159">
    <property type="component" value="Unassembled WGS sequence"/>
</dbReference>
<proteinExistence type="predicted"/>
<keyword evidence="1" id="KW-0812">Transmembrane</keyword>
<gene>
    <name evidence="2" type="ORF">B0T21DRAFT_358422</name>
</gene>
<dbReference type="EMBL" id="JAUKTV010000002">
    <property type="protein sequence ID" value="KAK0744798.1"/>
    <property type="molecule type" value="Genomic_DNA"/>
</dbReference>
<feature type="transmembrane region" description="Helical" evidence="1">
    <location>
        <begin position="25"/>
        <end position="46"/>
    </location>
</feature>
<protein>
    <submittedName>
        <fullName evidence="2">Uncharacterized protein</fullName>
    </submittedName>
</protein>
<evidence type="ECO:0000256" key="1">
    <source>
        <dbReference type="SAM" id="Phobius"/>
    </source>
</evidence>
<evidence type="ECO:0000313" key="3">
    <source>
        <dbReference type="Proteomes" id="UP001172159"/>
    </source>
</evidence>
<keyword evidence="1" id="KW-1133">Transmembrane helix</keyword>
<name>A0AA40ESP4_9PEZI</name>